<proteinExistence type="predicted"/>
<dbReference type="Pfam" id="PF09722">
    <property type="entry name" value="Xre_MbcA_ParS_C"/>
    <property type="match status" value="1"/>
</dbReference>
<dbReference type="EMBL" id="JAGQDG010000002">
    <property type="protein sequence ID" value="MBQ0934882.1"/>
    <property type="molecule type" value="Genomic_DNA"/>
</dbReference>
<evidence type="ECO:0000313" key="3">
    <source>
        <dbReference type="Proteomes" id="UP000672097"/>
    </source>
</evidence>
<sequence>MSTLLAHTAPVDAFGRDTAAQALAVFFRMAQEWGLQPAQEQVLLGVGRTTLFAWKAGRVRSGLEPVVLERLSYLFRIYAALEILLPVPERARAWLHKPNAAPLFGGQTALSRLLGGQVGDLMVVAQYLDAQRGGDFS</sequence>
<gene>
    <name evidence="2" type="ORF">KAK11_06040</name>
</gene>
<feature type="domain" description="Antitoxin Xre/MbcA/ParS-like toxin-binding" evidence="1">
    <location>
        <begin position="80"/>
        <end position="134"/>
    </location>
</feature>
<dbReference type="InterPro" id="IPR024467">
    <property type="entry name" value="Xre/MbcA/ParS-like_toxin-bd"/>
</dbReference>
<evidence type="ECO:0000259" key="1">
    <source>
        <dbReference type="Pfam" id="PF09722"/>
    </source>
</evidence>
<name>A0ABS5DUR4_9BURK</name>
<accession>A0ABS5DUR4</accession>
<dbReference type="RefSeq" id="WP_210807263.1">
    <property type="nucleotide sequence ID" value="NZ_JAGQDG010000002.1"/>
</dbReference>
<reference evidence="2 3" key="1">
    <citation type="submission" date="2021-04" db="EMBL/GenBank/DDBJ databases">
        <title>The genome sequence of type strain Ideonella paludis KCTC 32238.</title>
        <authorList>
            <person name="Liu Y."/>
        </authorList>
    </citation>
    <scope>NUCLEOTIDE SEQUENCE [LARGE SCALE GENOMIC DNA]</scope>
    <source>
        <strain evidence="2 3">KCTC 32238</strain>
    </source>
</reference>
<comment type="caution">
    <text evidence="2">The sequence shown here is derived from an EMBL/GenBank/DDBJ whole genome shotgun (WGS) entry which is preliminary data.</text>
</comment>
<keyword evidence="3" id="KW-1185">Reference proteome</keyword>
<evidence type="ECO:0000313" key="2">
    <source>
        <dbReference type="EMBL" id="MBQ0934882.1"/>
    </source>
</evidence>
<dbReference type="Proteomes" id="UP000672097">
    <property type="component" value="Unassembled WGS sequence"/>
</dbReference>
<protein>
    <submittedName>
        <fullName evidence="2">DUF2384 domain-containing protein</fullName>
    </submittedName>
</protein>
<organism evidence="2 3">
    <name type="scientific">Ideonella paludis</name>
    <dbReference type="NCBI Taxonomy" id="1233411"/>
    <lineage>
        <taxon>Bacteria</taxon>
        <taxon>Pseudomonadati</taxon>
        <taxon>Pseudomonadota</taxon>
        <taxon>Betaproteobacteria</taxon>
        <taxon>Burkholderiales</taxon>
        <taxon>Sphaerotilaceae</taxon>
        <taxon>Ideonella</taxon>
    </lineage>
</organism>